<gene>
    <name evidence="2" type="ORF">SNAT2548_LOCUS31779</name>
</gene>
<organism evidence="2 3">
    <name type="scientific">Symbiodinium natans</name>
    <dbReference type="NCBI Taxonomy" id="878477"/>
    <lineage>
        <taxon>Eukaryota</taxon>
        <taxon>Sar</taxon>
        <taxon>Alveolata</taxon>
        <taxon>Dinophyceae</taxon>
        <taxon>Suessiales</taxon>
        <taxon>Symbiodiniaceae</taxon>
        <taxon>Symbiodinium</taxon>
    </lineage>
</organism>
<dbReference type="OrthoDB" id="434249at2759"/>
<feature type="compositionally biased region" description="Pro residues" evidence="1">
    <location>
        <begin position="67"/>
        <end position="78"/>
    </location>
</feature>
<accession>A0A812UBV6</accession>
<evidence type="ECO:0008006" key="4">
    <source>
        <dbReference type="Google" id="ProtNLM"/>
    </source>
</evidence>
<protein>
    <recommendedName>
        <fullName evidence="4">C3H1-type domain-containing protein</fullName>
    </recommendedName>
</protein>
<keyword evidence="3" id="KW-1185">Reference proteome</keyword>
<reference evidence="2" key="1">
    <citation type="submission" date="2021-02" db="EMBL/GenBank/DDBJ databases">
        <authorList>
            <person name="Dougan E. K."/>
            <person name="Rhodes N."/>
            <person name="Thang M."/>
            <person name="Chan C."/>
        </authorList>
    </citation>
    <scope>NUCLEOTIDE SEQUENCE</scope>
</reference>
<proteinExistence type="predicted"/>
<name>A0A812UBV6_9DINO</name>
<evidence type="ECO:0000256" key="1">
    <source>
        <dbReference type="SAM" id="MobiDB-lite"/>
    </source>
</evidence>
<dbReference type="AlphaFoldDB" id="A0A812UBV6"/>
<sequence>MGQPSRGMGGIRYFRTFIDVEEEPMSFPARAQSCPPANAEKFEEDLDLAAYVSELPGRAQEMKSKLTPPPSPSPPPRAPRASVPSLGSRGHPDLCSRPCIFFPFGCHLGDSCTHCHADHAGRSARLDKRQRLALQALGERGLLMLLLPHFRDRAAGAKVAPHTQGLIHMLEAALADMDQEEDPDVLSLGKKLEGVLSRMSLASLAGLVASRRFSRSSLPQRVQGELDRLRSVAT</sequence>
<evidence type="ECO:0000313" key="3">
    <source>
        <dbReference type="Proteomes" id="UP000604046"/>
    </source>
</evidence>
<dbReference type="EMBL" id="CAJNDS010002675">
    <property type="protein sequence ID" value="CAE7562631.1"/>
    <property type="molecule type" value="Genomic_DNA"/>
</dbReference>
<feature type="region of interest" description="Disordered" evidence="1">
    <location>
        <begin position="59"/>
        <end position="88"/>
    </location>
</feature>
<dbReference type="Proteomes" id="UP000604046">
    <property type="component" value="Unassembled WGS sequence"/>
</dbReference>
<evidence type="ECO:0000313" key="2">
    <source>
        <dbReference type="EMBL" id="CAE7562631.1"/>
    </source>
</evidence>
<comment type="caution">
    <text evidence="2">The sequence shown here is derived from an EMBL/GenBank/DDBJ whole genome shotgun (WGS) entry which is preliminary data.</text>
</comment>